<evidence type="ECO:0000313" key="7">
    <source>
        <dbReference type="Proteomes" id="UP000078560"/>
    </source>
</evidence>
<dbReference type="GO" id="GO:0005739">
    <property type="term" value="C:mitochondrion"/>
    <property type="evidence" value="ECO:0007669"/>
    <property type="project" value="GOC"/>
</dbReference>
<dbReference type="PANTHER" id="PTHR44157:SF1">
    <property type="entry name" value="DNAJ HOMOLOG SUBFAMILY C MEMBER 11"/>
    <property type="match status" value="1"/>
</dbReference>
<evidence type="ECO:0000256" key="1">
    <source>
        <dbReference type="ARBA" id="ARBA00023186"/>
    </source>
</evidence>
<evidence type="ECO:0000259" key="3">
    <source>
        <dbReference type="PROSITE" id="PS50076"/>
    </source>
</evidence>
<gene>
    <name evidence="5" type="ORF">POVCU1_028240</name>
    <name evidence="4" type="ORF">POVCU2_0030830</name>
</gene>
<dbReference type="InterPro" id="IPR036869">
    <property type="entry name" value="J_dom_sf"/>
</dbReference>
<keyword evidence="1" id="KW-0143">Chaperone</keyword>
<organism evidence="4 7">
    <name type="scientific">Plasmodium ovale curtisi</name>
    <dbReference type="NCBI Taxonomy" id="864141"/>
    <lineage>
        <taxon>Eukaryota</taxon>
        <taxon>Sar</taxon>
        <taxon>Alveolata</taxon>
        <taxon>Apicomplexa</taxon>
        <taxon>Aconoidasida</taxon>
        <taxon>Haemosporida</taxon>
        <taxon>Plasmodiidae</taxon>
        <taxon>Plasmodium</taxon>
        <taxon>Plasmodium (Plasmodium)</taxon>
    </lineage>
</organism>
<feature type="domain" description="J" evidence="3">
    <location>
        <begin position="107"/>
        <end position="171"/>
    </location>
</feature>
<dbReference type="InterPro" id="IPR052243">
    <property type="entry name" value="Mito_inner_membrane_organizer"/>
</dbReference>
<dbReference type="InterPro" id="IPR001623">
    <property type="entry name" value="DnaJ_domain"/>
</dbReference>
<dbReference type="SUPFAM" id="SSF46565">
    <property type="entry name" value="Chaperone J-domain"/>
    <property type="match status" value="1"/>
</dbReference>
<dbReference type="Proteomes" id="UP000078546">
    <property type="component" value="Unassembled WGS sequence"/>
</dbReference>
<dbReference type="Pfam" id="PF11875">
    <property type="entry name" value="DnaJ-like_C11_C"/>
    <property type="match status" value="1"/>
</dbReference>
<feature type="compositionally biased region" description="Basic and acidic residues" evidence="2">
    <location>
        <begin position="11"/>
        <end position="63"/>
    </location>
</feature>
<dbReference type="InterPro" id="IPR024586">
    <property type="entry name" value="DnaJ-like_C11_C"/>
</dbReference>
<evidence type="ECO:0000313" key="6">
    <source>
        <dbReference type="Proteomes" id="UP000078546"/>
    </source>
</evidence>
<evidence type="ECO:0000313" key="4">
    <source>
        <dbReference type="EMBL" id="SBS85320.1"/>
    </source>
</evidence>
<dbReference type="AlphaFoldDB" id="A0A1A8W052"/>
<protein>
    <submittedName>
        <fullName evidence="4">DnaJ protein, putative</fullName>
    </submittedName>
</protein>
<accession>A0A1A8W052</accession>
<dbReference type="PANTHER" id="PTHR44157">
    <property type="entry name" value="DNAJ HOMOLOG SUBFAMILY C MEMBER 11"/>
    <property type="match status" value="1"/>
</dbReference>
<dbReference type="Gene3D" id="1.10.287.110">
    <property type="entry name" value="DnaJ domain"/>
    <property type="match status" value="1"/>
</dbReference>
<evidence type="ECO:0000313" key="5">
    <source>
        <dbReference type="EMBL" id="SBS94409.1"/>
    </source>
</evidence>
<dbReference type="Proteomes" id="UP000078560">
    <property type="component" value="Unassembled WGS sequence"/>
</dbReference>
<dbReference type="EMBL" id="FLQU01000413">
    <property type="protein sequence ID" value="SBS85320.1"/>
    <property type="molecule type" value="Genomic_DNA"/>
</dbReference>
<sequence length="396" mass="46620">MSIPPHTDITTMKHNDEETFQNGEREGEREGEGLREGERKGEGLREGERKGEGLREGERKGESESYTEIQNNTILNINSMNNENKKIFLNNYIKKIKYMIKNYSKLNYYEILNVDIKSDCKNIRKSYLLLSKLLTVNKKLSNEYEEYYYLIQKSYKILSDKFEKFYYDVLNNYIDKCMIEKQRKILEIEADKIYTNKIEELKDTYFKKIIEENNKNGLIIEKAIFGNLTLKDECINNCLNIEPITEDHVQGPFLDFTIILQARIENSSLLFNDDFSFAHFCDIPKPLIKISSEKKENYSDILEDTEMYLYIKYKFLNVYHELIVVDRSNYTLPQSAHRVFGNRISGPFSPVNVIKMKHLSNSYMDNIFQFFSKNKFYITLLTTFLLCAQSIKAAGT</sequence>
<feature type="region of interest" description="Disordered" evidence="2">
    <location>
        <begin position="1"/>
        <end position="66"/>
    </location>
</feature>
<dbReference type="EMBL" id="FLQV01000522">
    <property type="protein sequence ID" value="SBS94409.1"/>
    <property type="molecule type" value="Genomic_DNA"/>
</dbReference>
<dbReference type="GO" id="GO:0042407">
    <property type="term" value="P:cristae formation"/>
    <property type="evidence" value="ECO:0007669"/>
    <property type="project" value="TreeGrafter"/>
</dbReference>
<reference evidence="6 7" key="1">
    <citation type="submission" date="2016-05" db="EMBL/GenBank/DDBJ databases">
        <authorList>
            <person name="Naeem Raeece"/>
        </authorList>
    </citation>
    <scope>NUCLEOTIDE SEQUENCE [LARGE SCALE GENOMIC DNA]</scope>
</reference>
<proteinExistence type="predicted"/>
<dbReference type="PROSITE" id="PS50076">
    <property type="entry name" value="DNAJ_2"/>
    <property type="match status" value="1"/>
</dbReference>
<reference evidence="4" key="2">
    <citation type="submission" date="2016-05" db="EMBL/GenBank/DDBJ databases">
        <authorList>
            <person name="Lavstsen T."/>
            <person name="Jespersen J.S."/>
        </authorList>
    </citation>
    <scope>NUCLEOTIDE SEQUENCE [LARGE SCALE GENOMIC DNA]</scope>
</reference>
<name>A0A1A8W052_PLAOA</name>
<evidence type="ECO:0000256" key="2">
    <source>
        <dbReference type="SAM" id="MobiDB-lite"/>
    </source>
</evidence>